<feature type="domain" description="C2H2-type" evidence="12">
    <location>
        <begin position="275"/>
        <end position="302"/>
    </location>
</feature>
<keyword evidence="8" id="KW-0238">DNA-binding</keyword>
<dbReference type="VEuPathDB" id="VectorBase:PPAPM1_011470"/>
<feature type="region of interest" description="Disordered" evidence="11">
    <location>
        <begin position="233"/>
        <end position="269"/>
    </location>
</feature>
<reference evidence="13" key="1">
    <citation type="submission" date="2022-08" db="UniProtKB">
        <authorList>
            <consortium name="EnsemblMetazoa"/>
        </authorList>
    </citation>
    <scope>IDENTIFICATION</scope>
    <source>
        <strain evidence="13">Israel</strain>
    </source>
</reference>
<evidence type="ECO:0000256" key="9">
    <source>
        <dbReference type="ARBA" id="ARBA00023163"/>
    </source>
</evidence>
<dbReference type="Proteomes" id="UP000092462">
    <property type="component" value="Unassembled WGS sequence"/>
</dbReference>
<evidence type="ECO:0000256" key="1">
    <source>
        <dbReference type="ARBA" id="ARBA00004123"/>
    </source>
</evidence>
<keyword evidence="4" id="KW-0677">Repeat</keyword>
<dbReference type="InterPro" id="IPR036236">
    <property type="entry name" value="Znf_C2H2_sf"/>
</dbReference>
<dbReference type="VEuPathDB" id="VectorBase:PPAI005284"/>
<dbReference type="GO" id="GO:0042802">
    <property type="term" value="F:identical protein binding"/>
    <property type="evidence" value="ECO:0007669"/>
    <property type="project" value="UniProtKB-ARBA"/>
</dbReference>
<dbReference type="SUPFAM" id="SSF57667">
    <property type="entry name" value="beta-beta-alpha zinc fingers"/>
    <property type="match status" value="2"/>
</dbReference>
<dbReference type="Gene3D" id="3.30.160.60">
    <property type="entry name" value="Classic Zinc Finger"/>
    <property type="match status" value="5"/>
</dbReference>
<keyword evidence="5" id="KW-0863">Zinc-finger</keyword>
<dbReference type="EMBL" id="AJVK01030275">
    <property type="status" value="NOT_ANNOTATED_CDS"/>
    <property type="molecule type" value="Genomic_DNA"/>
</dbReference>
<keyword evidence="9" id="KW-0804">Transcription</keyword>
<keyword evidence="7" id="KW-0805">Transcription regulation</keyword>
<keyword evidence="10" id="KW-0539">Nucleus</keyword>
<feature type="domain" description="C2H2-type" evidence="12">
    <location>
        <begin position="303"/>
        <end position="330"/>
    </location>
</feature>
<comment type="similarity">
    <text evidence="2">Belongs to the krueppel C2H2-type zinc-finger protein family.</text>
</comment>
<dbReference type="FunFam" id="3.30.160.60:FF:000508">
    <property type="entry name" value="Myeloid zinc finger 1"/>
    <property type="match status" value="1"/>
</dbReference>
<organism evidence="13 14">
    <name type="scientific">Phlebotomus papatasi</name>
    <name type="common">Sandfly</name>
    <dbReference type="NCBI Taxonomy" id="29031"/>
    <lineage>
        <taxon>Eukaryota</taxon>
        <taxon>Metazoa</taxon>
        <taxon>Ecdysozoa</taxon>
        <taxon>Arthropoda</taxon>
        <taxon>Hexapoda</taxon>
        <taxon>Insecta</taxon>
        <taxon>Pterygota</taxon>
        <taxon>Neoptera</taxon>
        <taxon>Endopterygota</taxon>
        <taxon>Diptera</taxon>
        <taxon>Nematocera</taxon>
        <taxon>Psychodoidea</taxon>
        <taxon>Psychodidae</taxon>
        <taxon>Phlebotomus</taxon>
        <taxon>Phlebotomus</taxon>
    </lineage>
</organism>
<keyword evidence="14" id="KW-1185">Reference proteome</keyword>
<evidence type="ECO:0000256" key="8">
    <source>
        <dbReference type="ARBA" id="ARBA00023125"/>
    </source>
</evidence>
<evidence type="ECO:0000256" key="10">
    <source>
        <dbReference type="ARBA" id="ARBA00023242"/>
    </source>
</evidence>
<evidence type="ECO:0000256" key="5">
    <source>
        <dbReference type="ARBA" id="ARBA00022771"/>
    </source>
</evidence>
<dbReference type="EnsemblMetazoa" id="PPAI005284-RA">
    <property type="protein sequence ID" value="PPAI005284-PA"/>
    <property type="gene ID" value="PPAI005284"/>
</dbReference>
<dbReference type="PROSITE" id="PS00028">
    <property type="entry name" value="ZINC_FINGER_C2H2_1"/>
    <property type="match status" value="4"/>
</dbReference>
<protein>
    <recommendedName>
        <fullName evidence="12">C2H2-type domain-containing protein</fullName>
    </recommendedName>
</protein>
<evidence type="ECO:0000256" key="4">
    <source>
        <dbReference type="ARBA" id="ARBA00022737"/>
    </source>
</evidence>
<evidence type="ECO:0000256" key="11">
    <source>
        <dbReference type="SAM" id="MobiDB-lite"/>
    </source>
</evidence>
<accession>A0A1B0DBU5</accession>
<dbReference type="SMART" id="SM00355">
    <property type="entry name" value="ZnF_C2H2"/>
    <property type="match status" value="4"/>
</dbReference>
<evidence type="ECO:0000256" key="6">
    <source>
        <dbReference type="ARBA" id="ARBA00022833"/>
    </source>
</evidence>
<keyword evidence="6" id="KW-0862">Zinc</keyword>
<evidence type="ECO:0000256" key="3">
    <source>
        <dbReference type="ARBA" id="ARBA00022723"/>
    </source>
</evidence>
<dbReference type="PANTHER" id="PTHR16515">
    <property type="entry name" value="PR DOMAIN ZINC FINGER PROTEIN"/>
    <property type="match status" value="1"/>
</dbReference>
<dbReference type="InterPro" id="IPR013087">
    <property type="entry name" value="Znf_C2H2_type"/>
</dbReference>
<evidence type="ECO:0000313" key="13">
    <source>
        <dbReference type="EnsemblMetazoa" id="PPAI005284-PA"/>
    </source>
</evidence>
<dbReference type="Pfam" id="PF00096">
    <property type="entry name" value="zf-C2H2"/>
    <property type="match status" value="4"/>
</dbReference>
<evidence type="ECO:0000256" key="7">
    <source>
        <dbReference type="ARBA" id="ARBA00023015"/>
    </source>
</evidence>
<dbReference type="InterPro" id="IPR050331">
    <property type="entry name" value="Zinc_finger"/>
</dbReference>
<name>A0A1B0DBU5_PHLPP</name>
<dbReference type="GO" id="GO:0006355">
    <property type="term" value="P:regulation of DNA-templated transcription"/>
    <property type="evidence" value="ECO:0007669"/>
    <property type="project" value="UniProtKB-ARBA"/>
</dbReference>
<dbReference type="GO" id="GO:0003677">
    <property type="term" value="F:DNA binding"/>
    <property type="evidence" value="ECO:0007669"/>
    <property type="project" value="UniProtKB-KW"/>
</dbReference>
<dbReference type="PANTHER" id="PTHR16515:SF57">
    <property type="entry name" value="ZINC FINGER PROTEIN 154-LIKE"/>
    <property type="match status" value="1"/>
</dbReference>
<comment type="subcellular location">
    <subcellularLocation>
        <location evidence="1">Nucleus</location>
    </subcellularLocation>
</comment>
<dbReference type="AlphaFoldDB" id="A0A1B0DBU5"/>
<dbReference type="PROSITE" id="PS50157">
    <property type="entry name" value="ZINC_FINGER_C2H2_2"/>
    <property type="match status" value="4"/>
</dbReference>
<feature type="compositionally biased region" description="Polar residues" evidence="11">
    <location>
        <begin position="241"/>
        <end position="259"/>
    </location>
</feature>
<feature type="domain" description="C2H2-type" evidence="12">
    <location>
        <begin position="45"/>
        <end position="72"/>
    </location>
</feature>
<dbReference type="GO" id="GO:0008270">
    <property type="term" value="F:zinc ion binding"/>
    <property type="evidence" value="ECO:0007669"/>
    <property type="project" value="UniProtKB-KW"/>
</dbReference>
<dbReference type="FunFam" id="3.30.160.60:FF:002343">
    <property type="entry name" value="Zinc finger protein 33A"/>
    <property type="match status" value="2"/>
</dbReference>
<evidence type="ECO:0000259" key="12">
    <source>
        <dbReference type="PROSITE" id="PS50157"/>
    </source>
</evidence>
<feature type="domain" description="C2H2-type" evidence="12">
    <location>
        <begin position="17"/>
        <end position="44"/>
    </location>
</feature>
<evidence type="ECO:0000313" key="14">
    <source>
        <dbReference type="Proteomes" id="UP000092462"/>
    </source>
</evidence>
<evidence type="ECO:0000256" key="2">
    <source>
        <dbReference type="ARBA" id="ARBA00006991"/>
    </source>
</evidence>
<keyword evidence="3" id="KW-0479">Metal-binding</keyword>
<sequence>MGHLKQHIRTHTKEKPYQCTECPAAFAQTAHLKAHLRTHTGERPFVCPECGKSFTQPCSLKSHVRRHEIDRFTALLADPSLSTHSPPEPGKLSPDSDNGIIIPPSDLYYNTPIELSFSDEPSSDFSDLKLSPNEIAGDQGNFELAVFPESAKLDIAAQMVDPCAFPGNGDFLEMQAFSPFVGNLPPEKFAEIPMEQEEAILTPLFQEDGKENIGFLEKTTDLFWEEGSKAATPTEVEYASSGDSTTSGGQASPGEQSSEGVEELEGKLKTRGKQHECPVCGKCFPFLTRLRQHFRVHSGERPYECATCGLRFSHLKTMKRHQSVHTGENPFCVRNVGRVLPMTRT</sequence>
<dbReference type="GO" id="GO:0005634">
    <property type="term" value="C:nucleus"/>
    <property type="evidence" value="ECO:0007669"/>
    <property type="project" value="UniProtKB-SubCell"/>
</dbReference>
<proteinExistence type="inferred from homology"/>